<evidence type="ECO:0000256" key="4">
    <source>
        <dbReference type="ARBA" id="ARBA00022692"/>
    </source>
</evidence>
<gene>
    <name evidence="8" type="primary">divIB</name>
    <name evidence="11" type="ORF">SAMN04487984_0771</name>
</gene>
<dbReference type="InterPro" id="IPR050487">
    <property type="entry name" value="FtsQ_DivIB"/>
</dbReference>
<dbReference type="HAMAP" id="MF_00912">
    <property type="entry name" value="DivIB"/>
    <property type="match status" value="1"/>
</dbReference>
<keyword evidence="12" id="KW-1185">Reference proteome</keyword>
<evidence type="ECO:0000256" key="2">
    <source>
        <dbReference type="ARBA" id="ARBA00022475"/>
    </source>
</evidence>
<feature type="compositionally biased region" description="Polar residues" evidence="9">
    <location>
        <begin position="377"/>
        <end position="422"/>
    </location>
</feature>
<reference evidence="12" key="1">
    <citation type="submission" date="2017-04" db="EMBL/GenBank/DDBJ databases">
        <authorList>
            <person name="Varghese N."/>
            <person name="Submissions S."/>
        </authorList>
    </citation>
    <scope>NUCLEOTIDE SEQUENCE [LARGE SCALE GENOMIC DNA]</scope>
    <source>
        <strain evidence="12">DSM 21500</strain>
    </source>
</reference>
<keyword evidence="7 8" id="KW-0131">Cell cycle</keyword>
<evidence type="ECO:0000313" key="12">
    <source>
        <dbReference type="Proteomes" id="UP000243884"/>
    </source>
</evidence>
<feature type="compositionally biased region" description="Basic and acidic residues" evidence="9">
    <location>
        <begin position="1"/>
        <end position="13"/>
    </location>
</feature>
<comment type="subcellular location">
    <subcellularLocation>
        <location evidence="8">Cell membrane</location>
        <topology evidence="8">Single-pass type II membrane protein</topology>
    </subcellularLocation>
    <subcellularLocation>
        <location evidence="1">Membrane</location>
    </subcellularLocation>
    <text evidence="8">Localizes to the division septum.</text>
</comment>
<dbReference type="InterPro" id="IPR013685">
    <property type="entry name" value="POTRA_FtsQ_type"/>
</dbReference>
<feature type="region of interest" description="Disordered" evidence="9">
    <location>
        <begin position="1"/>
        <end position="107"/>
    </location>
</feature>
<keyword evidence="4 8" id="KW-0812">Transmembrane</keyword>
<name>A0A1W1YKH6_9LACT</name>
<feature type="compositionally biased region" description="Basic and acidic residues" evidence="9">
    <location>
        <begin position="20"/>
        <end position="44"/>
    </location>
</feature>
<keyword evidence="6 8" id="KW-0472">Membrane</keyword>
<dbReference type="GO" id="GO:0043093">
    <property type="term" value="P:FtsZ-dependent cytokinesis"/>
    <property type="evidence" value="ECO:0007669"/>
    <property type="project" value="UniProtKB-UniRule"/>
</dbReference>
<dbReference type="Proteomes" id="UP000243884">
    <property type="component" value="Unassembled WGS sequence"/>
</dbReference>
<evidence type="ECO:0000313" key="11">
    <source>
        <dbReference type="EMBL" id="SMC36740.1"/>
    </source>
</evidence>
<sequence>MNRNTDSRNHENENSPDFHSTNKESSSKKVLRPSERRRLEKKQFENNASPKTEDTSEREMSKRPYQQNKNNGKDKATSHHLNKWWGGRFNKEKRTKRNNKSFPSFHNSEKYQQNNFHLSWRRLLILLLFILLLVASLYVLSPLHHLNKVTVEGNQQVESKDLIATSGVNRKMTKWHLYRNRPDLEQHIVNDMPLIKTATIQRKGFRDAQIVVEEFRTLGYVKNEDFYYPMLENGNVISEETLNVPDNKPLVGEFDEDSLQLLSEQLASLSDDVISKISYIEYQSSPEQHDRVALKMRDGNIVLGLLPTLGQRLAYYDSITDQLKENKGLIDLQVGAFYQPLNPGNNPFATNEEKEKYEKEQKELEDQESKVLDLESDNASSSQNSAGDEESTSPNDITNSSDTQSATNDGQNDTSNSSIVDSTNEEDN</sequence>
<dbReference type="Gene3D" id="3.40.50.10960">
    <property type="match status" value="1"/>
</dbReference>
<dbReference type="AlphaFoldDB" id="A0A1W1YKH6"/>
<comment type="similarity">
    <text evidence="8">Belongs to the FtsQ/DivIB family. DivIB subfamily.</text>
</comment>
<feature type="compositionally biased region" description="Basic and acidic residues" evidence="9">
    <location>
        <begin position="51"/>
        <end position="62"/>
    </location>
</feature>
<keyword evidence="3 8" id="KW-0132">Cell division</keyword>
<comment type="function">
    <text evidence="8">Cell division protein that may be involved in stabilizing or promoting the assembly of the division complex.</text>
</comment>
<feature type="region of interest" description="Disordered" evidence="9">
    <location>
        <begin position="340"/>
        <end position="428"/>
    </location>
</feature>
<dbReference type="EMBL" id="FWXK01000003">
    <property type="protein sequence ID" value="SMC36740.1"/>
    <property type="molecule type" value="Genomic_DNA"/>
</dbReference>
<feature type="compositionally biased region" description="Basic and acidic residues" evidence="9">
    <location>
        <begin position="351"/>
        <end position="373"/>
    </location>
</feature>
<dbReference type="Pfam" id="PF08478">
    <property type="entry name" value="POTRA_1"/>
    <property type="match status" value="1"/>
</dbReference>
<dbReference type="RefSeq" id="WP_084098764.1">
    <property type="nucleotide sequence ID" value="NZ_FWXK01000003.1"/>
</dbReference>
<dbReference type="InterPro" id="IPR026580">
    <property type="entry name" value="DivIB"/>
</dbReference>
<keyword evidence="2 8" id="KW-1003">Cell membrane</keyword>
<evidence type="ECO:0000259" key="10">
    <source>
        <dbReference type="PROSITE" id="PS51779"/>
    </source>
</evidence>
<protein>
    <recommendedName>
        <fullName evidence="8">Cell division protein DivIB</fullName>
    </recommendedName>
</protein>
<dbReference type="PANTHER" id="PTHR37820:SF1">
    <property type="entry name" value="CELL DIVISION PROTEIN FTSQ"/>
    <property type="match status" value="1"/>
</dbReference>
<proteinExistence type="inferred from homology"/>
<evidence type="ECO:0000256" key="5">
    <source>
        <dbReference type="ARBA" id="ARBA00022989"/>
    </source>
</evidence>
<evidence type="ECO:0000256" key="9">
    <source>
        <dbReference type="SAM" id="MobiDB-lite"/>
    </source>
</evidence>
<dbReference type="PROSITE" id="PS51779">
    <property type="entry name" value="POTRA"/>
    <property type="match status" value="1"/>
</dbReference>
<evidence type="ECO:0000256" key="7">
    <source>
        <dbReference type="ARBA" id="ARBA00023306"/>
    </source>
</evidence>
<evidence type="ECO:0000256" key="1">
    <source>
        <dbReference type="ARBA" id="ARBA00004370"/>
    </source>
</evidence>
<keyword evidence="5 8" id="KW-1133">Transmembrane helix</keyword>
<dbReference type="PANTHER" id="PTHR37820">
    <property type="entry name" value="CELL DIVISION PROTEIN DIVIB"/>
    <property type="match status" value="1"/>
</dbReference>
<organism evidence="11 12">
    <name type="scientific">Aerococcus suis</name>
    <dbReference type="NCBI Taxonomy" id="371602"/>
    <lineage>
        <taxon>Bacteria</taxon>
        <taxon>Bacillati</taxon>
        <taxon>Bacillota</taxon>
        <taxon>Bacilli</taxon>
        <taxon>Lactobacillales</taxon>
        <taxon>Aerococcaceae</taxon>
        <taxon>Aerococcus</taxon>
    </lineage>
</organism>
<evidence type="ECO:0000256" key="6">
    <source>
        <dbReference type="ARBA" id="ARBA00023136"/>
    </source>
</evidence>
<dbReference type="GO" id="GO:0032153">
    <property type="term" value="C:cell division site"/>
    <property type="evidence" value="ECO:0007669"/>
    <property type="project" value="UniProtKB-UniRule"/>
</dbReference>
<dbReference type="STRING" id="371602.SAMN04487984_0771"/>
<dbReference type="InterPro" id="IPR034746">
    <property type="entry name" value="POTRA"/>
</dbReference>
<evidence type="ECO:0000256" key="3">
    <source>
        <dbReference type="ARBA" id="ARBA00022618"/>
    </source>
</evidence>
<dbReference type="GO" id="GO:0005886">
    <property type="term" value="C:plasma membrane"/>
    <property type="evidence" value="ECO:0007669"/>
    <property type="project" value="UniProtKB-SubCell"/>
</dbReference>
<dbReference type="OrthoDB" id="1819027at2"/>
<accession>A0A1W1YKH6</accession>
<evidence type="ECO:0000256" key="8">
    <source>
        <dbReference type="HAMAP-Rule" id="MF_00912"/>
    </source>
</evidence>
<feature type="domain" description="POTRA" evidence="10">
    <location>
        <begin position="144"/>
        <end position="215"/>
    </location>
</feature>
<feature type="transmembrane region" description="Helical" evidence="8">
    <location>
        <begin position="123"/>
        <end position="140"/>
    </location>
</feature>